<gene>
    <name evidence="2" type="ORF">GGD89_001027</name>
</gene>
<evidence type="ECO:0000256" key="1">
    <source>
        <dbReference type="SAM" id="MobiDB-lite"/>
    </source>
</evidence>
<organism evidence="2 3">
    <name type="scientific">Roseospira visakhapatnamensis</name>
    <dbReference type="NCBI Taxonomy" id="390880"/>
    <lineage>
        <taxon>Bacteria</taxon>
        <taxon>Pseudomonadati</taxon>
        <taxon>Pseudomonadota</taxon>
        <taxon>Alphaproteobacteria</taxon>
        <taxon>Rhodospirillales</taxon>
        <taxon>Rhodospirillaceae</taxon>
        <taxon>Roseospira</taxon>
    </lineage>
</organism>
<feature type="region of interest" description="Disordered" evidence="1">
    <location>
        <begin position="1"/>
        <end position="43"/>
    </location>
</feature>
<accession>A0A7W6RCH3</accession>
<evidence type="ECO:0000313" key="2">
    <source>
        <dbReference type="EMBL" id="MBB4265408.1"/>
    </source>
</evidence>
<name>A0A7W6RCH3_9PROT</name>
<evidence type="ECO:0000313" key="3">
    <source>
        <dbReference type="Proteomes" id="UP000554286"/>
    </source>
</evidence>
<reference evidence="2 3" key="1">
    <citation type="submission" date="2020-08" db="EMBL/GenBank/DDBJ databases">
        <title>Genome sequencing of Purple Non-Sulfur Bacteria from various extreme environments.</title>
        <authorList>
            <person name="Mayer M."/>
        </authorList>
    </citation>
    <scope>NUCLEOTIDE SEQUENCE [LARGE SCALE GENOMIC DNA]</scope>
    <source>
        <strain evidence="2 3">JA131</strain>
    </source>
</reference>
<keyword evidence="3" id="KW-1185">Reference proteome</keyword>
<sequence length="201" mass="23187">MNDSAEDRKQRLRQIIGGDEKRSHSKSSGHTITGNNNIVGNGNSINLHEPKIVRKVYVQTGVGTIDAAQKKQINEMFAEWARVRDLVRKTSPEYKALRSAFNRYMGVNSYHEIKQDDFDKAVTWLQRQTGIVLSMSSAKTRVPDWRKKRYASINARAKEFPGGAERYRLFAKERFGTTSLKELTDEQLDAVYHHVFGWRRQ</sequence>
<protein>
    <submittedName>
        <fullName evidence="2">Uncharacterized protein</fullName>
    </submittedName>
</protein>
<dbReference type="Proteomes" id="UP000554286">
    <property type="component" value="Unassembled WGS sequence"/>
</dbReference>
<comment type="caution">
    <text evidence="2">The sequence shown here is derived from an EMBL/GenBank/DDBJ whole genome shotgun (WGS) entry which is preliminary data.</text>
</comment>
<proteinExistence type="predicted"/>
<dbReference type="RefSeq" id="WP_184043038.1">
    <property type="nucleotide sequence ID" value="NZ_JACIGK010000006.1"/>
</dbReference>
<dbReference type="AlphaFoldDB" id="A0A7W6RCH3"/>
<dbReference type="EMBL" id="JACIGK010000006">
    <property type="protein sequence ID" value="MBB4265408.1"/>
    <property type="molecule type" value="Genomic_DNA"/>
</dbReference>
<feature type="compositionally biased region" description="Low complexity" evidence="1">
    <location>
        <begin position="32"/>
        <end position="43"/>
    </location>
</feature>